<protein>
    <recommendedName>
        <fullName evidence="4">DUF2512 family protein</fullName>
    </recommendedName>
</protein>
<dbReference type="Proteomes" id="UP001519343">
    <property type="component" value="Unassembled WGS sequence"/>
</dbReference>
<keyword evidence="3" id="KW-1185">Reference proteome</keyword>
<name>A0ABS4GIW0_9BACL</name>
<gene>
    <name evidence="2" type="ORF">J2Z37_000185</name>
</gene>
<sequence length="127" mass="14252">MSLARRVGINLAYKIIYFPLILFLLPQLFLDHVVYSSWVVPFTLSALYIAIGLIADETVLPKFGLVSSTIQGCVFMIVVTWLSQFVFNGTVISIFAAIVIGLLLGIGEYLMHQRILAWRRTEMLSSP</sequence>
<dbReference type="RefSeq" id="WP_209808002.1">
    <property type="nucleotide sequence ID" value="NZ_JAGGKT010000001.1"/>
</dbReference>
<accession>A0ABS4GIW0</accession>
<evidence type="ECO:0000313" key="3">
    <source>
        <dbReference type="Proteomes" id="UP001519343"/>
    </source>
</evidence>
<keyword evidence="1" id="KW-0472">Membrane</keyword>
<dbReference type="InterPro" id="IPR019649">
    <property type="entry name" value="DUF2512"/>
</dbReference>
<evidence type="ECO:0000256" key="1">
    <source>
        <dbReference type="SAM" id="Phobius"/>
    </source>
</evidence>
<organism evidence="2 3">
    <name type="scientific">Ammoniphilus resinae</name>
    <dbReference type="NCBI Taxonomy" id="861532"/>
    <lineage>
        <taxon>Bacteria</taxon>
        <taxon>Bacillati</taxon>
        <taxon>Bacillota</taxon>
        <taxon>Bacilli</taxon>
        <taxon>Bacillales</taxon>
        <taxon>Paenibacillaceae</taxon>
        <taxon>Aneurinibacillus group</taxon>
        <taxon>Ammoniphilus</taxon>
    </lineage>
</organism>
<evidence type="ECO:0008006" key="4">
    <source>
        <dbReference type="Google" id="ProtNLM"/>
    </source>
</evidence>
<feature type="transmembrane region" description="Helical" evidence="1">
    <location>
        <begin position="12"/>
        <end position="29"/>
    </location>
</feature>
<dbReference type="Pfam" id="PF10710">
    <property type="entry name" value="DUF2512"/>
    <property type="match status" value="1"/>
</dbReference>
<evidence type="ECO:0000313" key="2">
    <source>
        <dbReference type="EMBL" id="MBP1930198.1"/>
    </source>
</evidence>
<reference evidence="2 3" key="1">
    <citation type="submission" date="2021-03" db="EMBL/GenBank/DDBJ databases">
        <title>Genomic Encyclopedia of Type Strains, Phase IV (KMG-IV): sequencing the most valuable type-strain genomes for metagenomic binning, comparative biology and taxonomic classification.</title>
        <authorList>
            <person name="Goeker M."/>
        </authorList>
    </citation>
    <scope>NUCLEOTIDE SEQUENCE [LARGE SCALE GENOMIC DNA]</scope>
    <source>
        <strain evidence="2 3">DSM 24738</strain>
    </source>
</reference>
<keyword evidence="1" id="KW-0812">Transmembrane</keyword>
<keyword evidence="1" id="KW-1133">Transmembrane helix</keyword>
<dbReference type="EMBL" id="JAGGKT010000001">
    <property type="protein sequence ID" value="MBP1930198.1"/>
    <property type="molecule type" value="Genomic_DNA"/>
</dbReference>
<feature type="transmembrane region" description="Helical" evidence="1">
    <location>
        <begin position="35"/>
        <end position="56"/>
    </location>
</feature>
<feature type="transmembrane region" description="Helical" evidence="1">
    <location>
        <begin position="63"/>
        <end position="83"/>
    </location>
</feature>
<comment type="caution">
    <text evidence="2">The sequence shown here is derived from an EMBL/GenBank/DDBJ whole genome shotgun (WGS) entry which is preliminary data.</text>
</comment>
<proteinExistence type="predicted"/>
<feature type="transmembrane region" description="Helical" evidence="1">
    <location>
        <begin position="89"/>
        <end position="110"/>
    </location>
</feature>